<accession>A0A9W7DGK3</accession>
<comment type="caution">
    <text evidence="1">The sequence shown here is derived from an EMBL/GenBank/DDBJ whole genome shotgun (WGS) entry which is preliminary data.</text>
</comment>
<gene>
    <name evidence="1" type="ORF">Amon01_000426600</name>
</gene>
<evidence type="ECO:0000313" key="2">
    <source>
        <dbReference type="Proteomes" id="UP001165063"/>
    </source>
</evidence>
<dbReference type="AlphaFoldDB" id="A0A9W7DGK3"/>
<sequence length="285" mass="33250">MSNFEPFDYVLGMDFPYNNIPKALKMFNIDIEKTQVYYPKDPMGSTPLSWVSNCQNNRFMGRQKLMNAPEPHLVSKLWNAIEKSFYPISPAEFENYKAIALEVSTRHEAHCFQFSQCARIMPFLPFMKSSKKRSVWEAISPKKLKEMLWRKTFVCRNNYDSSVVNKTAGRTNQQRKSVQRITVCPVECAVVLDLLHHVLFVKFNGHQHNTECQKFIKSDALSIVRKLASEEALVPDVNCKNVIVRLESLFPEEVRFLHDYRLYTVDSKKLKNWMGQFQSSLFPNC</sequence>
<reference evidence="1" key="1">
    <citation type="submission" date="2023-04" db="EMBL/GenBank/DDBJ databases">
        <title>Ambrosiozyma monospora NBRC 1965.</title>
        <authorList>
            <person name="Ichikawa N."/>
            <person name="Sato H."/>
            <person name="Tonouchi N."/>
        </authorList>
    </citation>
    <scope>NUCLEOTIDE SEQUENCE</scope>
    <source>
        <strain evidence="1">NBRC 1965</strain>
    </source>
</reference>
<protein>
    <submittedName>
        <fullName evidence="1">Unnamed protein product</fullName>
    </submittedName>
</protein>
<organism evidence="1 2">
    <name type="scientific">Ambrosiozyma monospora</name>
    <name type="common">Yeast</name>
    <name type="synonym">Endomycopsis monosporus</name>
    <dbReference type="NCBI Taxonomy" id="43982"/>
    <lineage>
        <taxon>Eukaryota</taxon>
        <taxon>Fungi</taxon>
        <taxon>Dikarya</taxon>
        <taxon>Ascomycota</taxon>
        <taxon>Saccharomycotina</taxon>
        <taxon>Pichiomycetes</taxon>
        <taxon>Pichiales</taxon>
        <taxon>Pichiaceae</taxon>
        <taxon>Ambrosiozyma</taxon>
    </lineage>
</organism>
<dbReference type="Proteomes" id="UP001165063">
    <property type="component" value="Unassembled WGS sequence"/>
</dbReference>
<evidence type="ECO:0000313" key="1">
    <source>
        <dbReference type="EMBL" id="GMG33332.1"/>
    </source>
</evidence>
<proteinExistence type="predicted"/>
<keyword evidence="2" id="KW-1185">Reference proteome</keyword>
<name>A0A9W7DGK3_AMBMO</name>
<dbReference type="EMBL" id="BSXU01002006">
    <property type="protein sequence ID" value="GMG33332.1"/>
    <property type="molecule type" value="Genomic_DNA"/>
</dbReference>